<dbReference type="EMBL" id="JAEHOE010000018">
    <property type="protein sequence ID" value="KAG2496593.1"/>
    <property type="molecule type" value="Genomic_DNA"/>
</dbReference>
<comment type="caution">
    <text evidence="1">The sequence shown here is derived from an EMBL/GenBank/DDBJ whole genome shotgun (WGS) entry which is preliminary data.</text>
</comment>
<evidence type="ECO:0000313" key="2">
    <source>
        <dbReference type="Proteomes" id="UP000612055"/>
    </source>
</evidence>
<gene>
    <name evidence="1" type="ORF">HYH03_005415</name>
</gene>
<sequence length="137" mass="14156">MGKCEIKDKHVLWASGVALAAIGAGNVMEPTQPTMEKAFLTGDTAKAWGTIGARATGIACVSLGARDMILAANEDAIAKTTRNALRVAGCTHAAFGLWVADGIRRKEIQNAGGGAAVGVHAVLAAAALWRGFRKEDK</sequence>
<accession>A0A835Y5X0</accession>
<dbReference type="Proteomes" id="UP000612055">
    <property type="component" value="Unassembled WGS sequence"/>
</dbReference>
<dbReference type="AlphaFoldDB" id="A0A835Y5X0"/>
<keyword evidence="2" id="KW-1185">Reference proteome</keyword>
<name>A0A835Y5X0_9CHLO</name>
<evidence type="ECO:0000313" key="1">
    <source>
        <dbReference type="EMBL" id="KAG2496593.1"/>
    </source>
</evidence>
<protein>
    <submittedName>
        <fullName evidence="1">Uncharacterized protein</fullName>
    </submittedName>
</protein>
<proteinExistence type="predicted"/>
<reference evidence="1" key="1">
    <citation type="journal article" date="2020" name="bioRxiv">
        <title>Comparative genomics of Chlamydomonas.</title>
        <authorList>
            <person name="Craig R.J."/>
            <person name="Hasan A.R."/>
            <person name="Ness R.W."/>
            <person name="Keightley P.D."/>
        </authorList>
    </citation>
    <scope>NUCLEOTIDE SEQUENCE</scope>
    <source>
        <strain evidence="1">CCAP 11/70</strain>
    </source>
</reference>
<organism evidence="1 2">
    <name type="scientific">Edaphochlamys debaryana</name>
    <dbReference type="NCBI Taxonomy" id="47281"/>
    <lineage>
        <taxon>Eukaryota</taxon>
        <taxon>Viridiplantae</taxon>
        <taxon>Chlorophyta</taxon>
        <taxon>core chlorophytes</taxon>
        <taxon>Chlorophyceae</taxon>
        <taxon>CS clade</taxon>
        <taxon>Chlamydomonadales</taxon>
        <taxon>Chlamydomonadales incertae sedis</taxon>
        <taxon>Edaphochlamys</taxon>
    </lineage>
</organism>